<dbReference type="GO" id="GO:0005524">
    <property type="term" value="F:ATP binding"/>
    <property type="evidence" value="ECO:0007669"/>
    <property type="project" value="UniProtKB-KW"/>
</dbReference>
<feature type="transmembrane region" description="Helical" evidence="10">
    <location>
        <begin position="350"/>
        <end position="372"/>
    </location>
</feature>
<dbReference type="SMART" id="SM00382">
    <property type="entry name" value="AAA"/>
    <property type="match status" value="1"/>
</dbReference>
<dbReference type="GO" id="GO:0015421">
    <property type="term" value="F:ABC-type oligopeptide transporter activity"/>
    <property type="evidence" value="ECO:0007669"/>
    <property type="project" value="TreeGrafter"/>
</dbReference>
<evidence type="ECO:0000256" key="10">
    <source>
        <dbReference type="SAM" id="Phobius"/>
    </source>
</evidence>
<keyword evidence="2" id="KW-0813">Transport</keyword>
<dbReference type="PANTHER" id="PTHR43394">
    <property type="entry name" value="ATP-DEPENDENT PERMEASE MDL1, MITOCHONDRIAL"/>
    <property type="match status" value="1"/>
</dbReference>
<evidence type="ECO:0000256" key="6">
    <source>
        <dbReference type="ARBA" id="ARBA00022840"/>
    </source>
</evidence>
<feature type="transmembrane region" description="Helical" evidence="10">
    <location>
        <begin position="215"/>
        <end position="237"/>
    </location>
</feature>
<feature type="region of interest" description="Disordered" evidence="9">
    <location>
        <begin position="1"/>
        <end position="59"/>
    </location>
</feature>
<dbReference type="InterPro" id="IPR039421">
    <property type="entry name" value="Type_1_exporter"/>
</dbReference>
<evidence type="ECO:0000256" key="8">
    <source>
        <dbReference type="ARBA" id="ARBA00023136"/>
    </source>
</evidence>
<feature type="transmembrane region" description="Helical" evidence="10">
    <location>
        <begin position="249"/>
        <end position="266"/>
    </location>
</feature>
<keyword evidence="14" id="KW-1185">Reference proteome</keyword>
<comment type="subcellular location">
    <subcellularLocation>
        <location evidence="1">Cell membrane</location>
        <topology evidence="1">Multi-pass membrane protein</topology>
    </subcellularLocation>
</comment>
<evidence type="ECO:0000313" key="14">
    <source>
        <dbReference type="Proteomes" id="UP000706333"/>
    </source>
</evidence>
<dbReference type="GO" id="GO:0005886">
    <property type="term" value="C:plasma membrane"/>
    <property type="evidence" value="ECO:0007669"/>
    <property type="project" value="UniProtKB-SubCell"/>
</dbReference>
<dbReference type="InterPro" id="IPR027417">
    <property type="entry name" value="P-loop_NTPase"/>
</dbReference>
<evidence type="ECO:0000256" key="2">
    <source>
        <dbReference type="ARBA" id="ARBA00022448"/>
    </source>
</evidence>
<keyword evidence="8 10" id="KW-0472">Membrane</keyword>
<feature type="transmembrane region" description="Helical" evidence="10">
    <location>
        <begin position="461"/>
        <end position="479"/>
    </location>
</feature>
<reference evidence="13" key="2">
    <citation type="journal article" date="2020" name="Microorganisms">
        <title>Osmotic Adaptation and Compatible Solute Biosynthesis of Phototrophic Bacteria as Revealed from Genome Analyses.</title>
        <authorList>
            <person name="Imhoff J.F."/>
            <person name="Rahn T."/>
            <person name="Kunzel S."/>
            <person name="Keller A."/>
            <person name="Neulinger S.C."/>
        </authorList>
    </citation>
    <scope>NUCLEOTIDE SEQUENCE</scope>
    <source>
        <strain evidence="13">LMG 28126</strain>
    </source>
</reference>
<dbReference type="Pfam" id="PF00664">
    <property type="entry name" value="ABC_membrane"/>
    <property type="match status" value="1"/>
</dbReference>
<keyword evidence="5" id="KW-0547">Nucleotide-binding</keyword>
<dbReference type="Gene3D" id="1.20.1560.10">
    <property type="entry name" value="ABC transporter type 1, transmembrane domain"/>
    <property type="match status" value="1"/>
</dbReference>
<sequence>MARTAADETPSVRGGALEPRSRPAAGAASAPQRVIPHPPSAPGDAEDGNGRPDDHPTAPGAAAAEATLLHAVQHILARSGLAFSIGAIRDLPDLTSDQFDPRSAISALRHVGFEASYGEMATSRLRPGHCPAIGFRRTGEAVVIHRIDETGTTHLRSFEPDGDLIERHIDKGDLANYVEPYFILARKVHMAATRRAPNDWFWGSLLQGKWLYGQVLVAAAVTNFLGLSTALFIMVVYDRVVPNEAIESLIALTIGVLIALSFDFVIKTLRAQFVDRAGKRADSRMSRLIFDRILGMKLDSRRQKSGALASIVREFDTLREFFTSATLVAVVDLPFIFLFIWVISLIAGPLALIPLVAVPLVILAGLVIQPFLARITEGSMKSNMSKQSVLVETLNGLETVQATGSGRLMRRRFEEAADAQSNLGLRSRMLSQFAINSAASIQQLAQIGTIFYGVFLIQDGTITMGAMIAAVILGGRTLAPLSQLASAMSRANGAREAYRSLSKVMNPQEAEEEDQRPRLSRPHLAGQVEFKDVSYTFPGANSPILRDVTLKIPHGQKVAVVGRMGSGKSTLARLIAGLIEPNEGAILIDGVDLRQIDRSDVRRNIGVMLQETWLFSGTVKENLQMGFYEYDDAHLLNIARISGVDDFVAGHPQGYDMELQERGEGLSGGQRQSINLARALLHDPGLLVLDEPTSAMDTATELAVIDRLKVWAADRTLVMVTHRNSLLKLADRVLVLDRGVIVADTTPDKFRSPARS</sequence>
<dbReference type="CDD" id="cd18587">
    <property type="entry name" value="ABC_6TM_LapB_like"/>
    <property type="match status" value="1"/>
</dbReference>
<feature type="transmembrane region" description="Helical" evidence="10">
    <location>
        <begin position="321"/>
        <end position="344"/>
    </location>
</feature>
<dbReference type="NCBIfam" id="TIGR03375">
    <property type="entry name" value="type_I_sec_LssB"/>
    <property type="match status" value="1"/>
</dbReference>
<reference evidence="13" key="1">
    <citation type="submission" date="2017-05" db="EMBL/GenBank/DDBJ databases">
        <authorList>
            <person name="Imhoff J.F."/>
            <person name="Rahn T."/>
            <person name="Kuenzel S."/>
            <person name="Neulinger S.C."/>
        </authorList>
    </citation>
    <scope>NUCLEOTIDE SEQUENCE</scope>
    <source>
        <strain evidence="13">LMG 28126</strain>
    </source>
</reference>
<dbReference type="FunFam" id="3.40.50.300:FF:000299">
    <property type="entry name" value="ABC transporter ATP-binding protein/permease"/>
    <property type="match status" value="1"/>
</dbReference>
<dbReference type="SUPFAM" id="SSF52540">
    <property type="entry name" value="P-loop containing nucleoside triphosphate hydrolases"/>
    <property type="match status" value="1"/>
</dbReference>
<evidence type="ECO:0000256" key="1">
    <source>
        <dbReference type="ARBA" id="ARBA00004651"/>
    </source>
</evidence>
<evidence type="ECO:0000259" key="11">
    <source>
        <dbReference type="PROSITE" id="PS50893"/>
    </source>
</evidence>
<feature type="compositionally biased region" description="Low complexity" evidence="9">
    <location>
        <begin position="22"/>
        <end position="31"/>
    </location>
</feature>
<dbReference type="InterPro" id="IPR036640">
    <property type="entry name" value="ABC1_TM_sf"/>
</dbReference>
<protein>
    <submittedName>
        <fullName evidence="13">Type I secretion system permease/ATPase</fullName>
    </submittedName>
</protein>
<keyword evidence="4 10" id="KW-0812">Transmembrane</keyword>
<dbReference type="Gene3D" id="3.90.70.10">
    <property type="entry name" value="Cysteine proteinases"/>
    <property type="match status" value="1"/>
</dbReference>
<comment type="caution">
    <text evidence="13">The sequence shown here is derived from an EMBL/GenBank/DDBJ whole genome shotgun (WGS) entry which is preliminary data.</text>
</comment>
<dbReference type="PROSITE" id="PS50893">
    <property type="entry name" value="ABC_TRANSPORTER_2"/>
    <property type="match status" value="1"/>
</dbReference>
<dbReference type="GO" id="GO:0016887">
    <property type="term" value="F:ATP hydrolysis activity"/>
    <property type="evidence" value="ECO:0007669"/>
    <property type="project" value="InterPro"/>
</dbReference>
<proteinExistence type="predicted"/>
<keyword evidence="6" id="KW-0067">ATP-binding</keyword>
<dbReference type="InterPro" id="IPR017750">
    <property type="entry name" value="ATPase_T1SS"/>
</dbReference>
<evidence type="ECO:0000313" key="13">
    <source>
        <dbReference type="EMBL" id="MBK5927239.1"/>
    </source>
</evidence>
<dbReference type="PROSITE" id="PS50929">
    <property type="entry name" value="ABC_TM1F"/>
    <property type="match status" value="1"/>
</dbReference>
<dbReference type="SUPFAM" id="SSF90123">
    <property type="entry name" value="ABC transporter transmembrane region"/>
    <property type="match status" value="1"/>
</dbReference>
<gene>
    <name evidence="13" type="ORF">CCR87_07795</name>
</gene>
<keyword evidence="7 10" id="KW-1133">Transmembrane helix</keyword>
<accession>A0A934WIW3</accession>
<dbReference type="PANTHER" id="PTHR43394:SF1">
    <property type="entry name" value="ATP-BINDING CASSETTE SUB-FAMILY B MEMBER 10, MITOCHONDRIAL"/>
    <property type="match status" value="1"/>
</dbReference>
<evidence type="ECO:0000259" key="12">
    <source>
        <dbReference type="PROSITE" id="PS50929"/>
    </source>
</evidence>
<dbReference type="InterPro" id="IPR003439">
    <property type="entry name" value="ABC_transporter-like_ATP-bd"/>
</dbReference>
<evidence type="ECO:0000256" key="4">
    <source>
        <dbReference type="ARBA" id="ARBA00022692"/>
    </source>
</evidence>
<evidence type="ECO:0000256" key="5">
    <source>
        <dbReference type="ARBA" id="ARBA00022741"/>
    </source>
</evidence>
<dbReference type="InterPro" id="IPR011527">
    <property type="entry name" value="ABC1_TM_dom"/>
</dbReference>
<dbReference type="InterPro" id="IPR003593">
    <property type="entry name" value="AAA+_ATPase"/>
</dbReference>
<evidence type="ECO:0000256" key="3">
    <source>
        <dbReference type="ARBA" id="ARBA00022475"/>
    </source>
</evidence>
<feature type="domain" description="ABC transporter" evidence="11">
    <location>
        <begin position="528"/>
        <end position="756"/>
    </location>
</feature>
<evidence type="ECO:0000256" key="7">
    <source>
        <dbReference type="ARBA" id="ARBA00022989"/>
    </source>
</evidence>
<name>A0A934WIW3_9RHOB</name>
<dbReference type="Gene3D" id="3.40.50.300">
    <property type="entry name" value="P-loop containing nucleotide triphosphate hydrolases"/>
    <property type="match status" value="1"/>
</dbReference>
<dbReference type="AlphaFoldDB" id="A0A934WIW3"/>
<evidence type="ECO:0000256" key="9">
    <source>
        <dbReference type="SAM" id="MobiDB-lite"/>
    </source>
</evidence>
<organism evidence="13 14">
    <name type="scientific">Rhodobaculum claviforme</name>
    <dbReference type="NCBI Taxonomy" id="1549854"/>
    <lineage>
        <taxon>Bacteria</taxon>
        <taxon>Pseudomonadati</taxon>
        <taxon>Pseudomonadota</taxon>
        <taxon>Alphaproteobacteria</taxon>
        <taxon>Rhodobacterales</taxon>
        <taxon>Paracoccaceae</taxon>
        <taxon>Rhodobaculum</taxon>
    </lineage>
</organism>
<feature type="domain" description="ABC transmembrane type-1" evidence="12">
    <location>
        <begin position="215"/>
        <end position="493"/>
    </location>
</feature>
<dbReference type="EMBL" id="NHSD01000222">
    <property type="protein sequence ID" value="MBK5927239.1"/>
    <property type="molecule type" value="Genomic_DNA"/>
</dbReference>
<dbReference type="Pfam" id="PF00005">
    <property type="entry name" value="ABC_tran"/>
    <property type="match status" value="1"/>
</dbReference>
<dbReference type="Proteomes" id="UP000706333">
    <property type="component" value="Unassembled WGS sequence"/>
</dbReference>
<keyword evidence="3" id="KW-1003">Cell membrane</keyword>